<dbReference type="Gene3D" id="3.80.10.10">
    <property type="entry name" value="Ribonuclease Inhibitor"/>
    <property type="match status" value="2"/>
</dbReference>
<dbReference type="EMBL" id="OX395128">
    <property type="protein sequence ID" value="CAI5770011.1"/>
    <property type="molecule type" value="Genomic_DNA"/>
</dbReference>
<reference evidence="4" key="1">
    <citation type="submission" date="2022-12" db="EMBL/GenBank/DDBJ databases">
        <authorList>
            <person name="Alioto T."/>
            <person name="Alioto T."/>
            <person name="Gomez Garrido J."/>
        </authorList>
    </citation>
    <scope>NUCLEOTIDE SEQUENCE</scope>
</reference>
<keyword evidence="3" id="KW-0732">Signal</keyword>
<dbReference type="Pfam" id="PF13855">
    <property type="entry name" value="LRR_8"/>
    <property type="match status" value="1"/>
</dbReference>
<evidence type="ECO:0000256" key="3">
    <source>
        <dbReference type="SAM" id="SignalP"/>
    </source>
</evidence>
<sequence>MALKFMVQLTFKLVLLRKVLFRKMQLFCRLLLLFYLCRAQTPTCPRKCHCDLAGRVQCYRVGEVPKEIAKTTRGIYISHGKIKHLQITDISSMSALEEFVLTWSGTESVENNTFKALDALRTLELRKNKLRLPHTLARLDLKGNSIQRIKEQELKNLRHLQVLNLRNNNISTIDHSLWKYLPRLRYLYLDSNPWNCTCEFLKTRRVLTAKGIDVKGGKCKAPSESQGESWMSSKKVLHLCAHNNLYSLEEGDEIGKNTSVDNPSSLRVNMDDYYDYEIY</sequence>
<dbReference type="PANTHER" id="PTHR24369">
    <property type="entry name" value="ANTIGEN BSP, PUTATIVE-RELATED"/>
    <property type="match status" value="1"/>
</dbReference>
<dbReference type="PANTHER" id="PTHR24369:SF213">
    <property type="entry name" value="INSULIN LIKE GROWTH FACTOR BINDING PROTEIN ACID LABILE SUBUNIT"/>
    <property type="match status" value="1"/>
</dbReference>
<evidence type="ECO:0000313" key="4">
    <source>
        <dbReference type="EMBL" id="CAI5770011.1"/>
    </source>
</evidence>
<keyword evidence="1" id="KW-0433">Leucine-rich repeat</keyword>
<protein>
    <submittedName>
        <fullName evidence="4">Nephrocan-like</fullName>
    </submittedName>
</protein>
<evidence type="ECO:0000256" key="2">
    <source>
        <dbReference type="ARBA" id="ARBA00022737"/>
    </source>
</evidence>
<dbReference type="Proteomes" id="UP001178461">
    <property type="component" value="Chromosome 3"/>
</dbReference>
<feature type="chain" id="PRO_5041364371" evidence="3">
    <location>
        <begin position="40"/>
        <end position="279"/>
    </location>
</feature>
<dbReference type="InterPro" id="IPR050541">
    <property type="entry name" value="LRR_TM_domain-containing"/>
</dbReference>
<dbReference type="GO" id="GO:0005886">
    <property type="term" value="C:plasma membrane"/>
    <property type="evidence" value="ECO:0007669"/>
    <property type="project" value="TreeGrafter"/>
</dbReference>
<name>A0AA35K2M1_9SAUR</name>
<dbReference type="PROSITE" id="PS51450">
    <property type="entry name" value="LRR"/>
    <property type="match status" value="1"/>
</dbReference>
<dbReference type="SUPFAM" id="SSF52058">
    <property type="entry name" value="L domain-like"/>
    <property type="match status" value="1"/>
</dbReference>
<dbReference type="InterPro" id="IPR032675">
    <property type="entry name" value="LRR_dom_sf"/>
</dbReference>
<dbReference type="AlphaFoldDB" id="A0AA35K2M1"/>
<keyword evidence="2" id="KW-0677">Repeat</keyword>
<feature type="signal peptide" evidence="3">
    <location>
        <begin position="1"/>
        <end position="39"/>
    </location>
</feature>
<evidence type="ECO:0000313" key="5">
    <source>
        <dbReference type="Proteomes" id="UP001178461"/>
    </source>
</evidence>
<organism evidence="4 5">
    <name type="scientific">Podarcis lilfordi</name>
    <name type="common">Lilford's wall lizard</name>
    <dbReference type="NCBI Taxonomy" id="74358"/>
    <lineage>
        <taxon>Eukaryota</taxon>
        <taxon>Metazoa</taxon>
        <taxon>Chordata</taxon>
        <taxon>Craniata</taxon>
        <taxon>Vertebrata</taxon>
        <taxon>Euteleostomi</taxon>
        <taxon>Lepidosauria</taxon>
        <taxon>Squamata</taxon>
        <taxon>Bifurcata</taxon>
        <taxon>Unidentata</taxon>
        <taxon>Episquamata</taxon>
        <taxon>Laterata</taxon>
        <taxon>Lacertibaenia</taxon>
        <taxon>Lacertidae</taxon>
        <taxon>Podarcis</taxon>
    </lineage>
</organism>
<gene>
    <name evidence="4" type="ORF">PODLI_1B041924</name>
</gene>
<accession>A0AA35K2M1</accession>
<dbReference type="InterPro" id="IPR001611">
    <property type="entry name" value="Leu-rich_rpt"/>
</dbReference>
<evidence type="ECO:0000256" key="1">
    <source>
        <dbReference type="ARBA" id="ARBA00022614"/>
    </source>
</evidence>
<proteinExistence type="predicted"/>
<keyword evidence="5" id="KW-1185">Reference proteome</keyword>